<dbReference type="GeneID" id="25313374"/>
<dbReference type="EMBL" id="LASV01000830">
    <property type="protein sequence ID" value="KKA16118.1"/>
    <property type="molecule type" value="Genomic_DNA"/>
</dbReference>
<name>A0A0F4YEP8_RASE3</name>
<protein>
    <submittedName>
        <fullName evidence="1">Uncharacterized protein</fullName>
    </submittedName>
</protein>
<dbReference type="AlphaFoldDB" id="A0A0F4YEP8"/>
<sequence>TSCLVLLLQRLKQLGRRLLSVSLRVVPRPAPEVLTRLFERPLGLPAQLLVRPRRVRRQVQHVTRTARSNLVWQVTAHRGREGADHLVDSAATASTQVPGANTRLVRTQVVER</sequence>
<accession>A0A0F4YEP8</accession>
<gene>
    <name evidence="1" type="ORF">T310_10316</name>
</gene>
<reference evidence="1 2" key="1">
    <citation type="submission" date="2015-04" db="EMBL/GenBank/DDBJ databases">
        <authorList>
            <person name="Heijne W.H."/>
            <person name="Fedorova N.D."/>
            <person name="Nierman W.C."/>
            <person name="Vollebregt A.W."/>
            <person name="Zhao Z."/>
            <person name="Wu L."/>
            <person name="Kumar M."/>
            <person name="Stam H."/>
            <person name="van den Berg M.A."/>
            <person name="Pel H.J."/>
        </authorList>
    </citation>
    <scope>NUCLEOTIDE SEQUENCE [LARGE SCALE GENOMIC DNA]</scope>
    <source>
        <strain evidence="1 2">CBS 393.64</strain>
    </source>
</reference>
<feature type="non-terminal residue" evidence="1">
    <location>
        <position position="1"/>
    </location>
</feature>
<dbReference type="Proteomes" id="UP000053958">
    <property type="component" value="Unassembled WGS sequence"/>
</dbReference>
<proteinExistence type="predicted"/>
<keyword evidence="2" id="KW-1185">Reference proteome</keyword>
<evidence type="ECO:0000313" key="1">
    <source>
        <dbReference type="EMBL" id="KKA16118.1"/>
    </source>
</evidence>
<organism evidence="1 2">
    <name type="scientific">Rasamsonia emersonii (strain ATCC 16479 / CBS 393.64 / IMI 116815)</name>
    <dbReference type="NCBI Taxonomy" id="1408163"/>
    <lineage>
        <taxon>Eukaryota</taxon>
        <taxon>Fungi</taxon>
        <taxon>Dikarya</taxon>
        <taxon>Ascomycota</taxon>
        <taxon>Pezizomycotina</taxon>
        <taxon>Eurotiomycetes</taxon>
        <taxon>Eurotiomycetidae</taxon>
        <taxon>Eurotiales</taxon>
        <taxon>Trichocomaceae</taxon>
        <taxon>Rasamsonia</taxon>
    </lineage>
</organism>
<comment type="caution">
    <text evidence="1">The sequence shown here is derived from an EMBL/GenBank/DDBJ whole genome shotgun (WGS) entry which is preliminary data.</text>
</comment>
<dbReference type="RefSeq" id="XP_013322730.1">
    <property type="nucleotide sequence ID" value="XM_013467276.1"/>
</dbReference>
<evidence type="ECO:0000313" key="2">
    <source>
        <dbReference type="Proteomes" id="UP000053958"/>
    </source>
</evidence>